<dbReference type="CDD" id="cd16936">
    <property type="entry name" value="HATPase_RsbW-like"/>
    <property type="match status" value="1"/>
</dbReference>
<dbReference type="InterPro" id="IPR003594">
    <property type="entry name" value="HATPase_dom"/>
</dbReference>
<keyword evidence="4" id="KW-1185">Reference proteome</keyword>
<protein>
    <submittedName>
        <fullName evidence="3">Anti-sigma regulatory factor (Ser/Thr protein kinase)</fullName>
    </submittedName>
</protein>
<sequence>MTVVMPGVADSARVAHGEDDVLDDSTAQDHVATADVAVAGSSTLRVEITAVTEDVPVFRAALRAWLTARHLLDRRGEDILLAVDEAVANSVEHAYRGTAPGPVVLTALTLGAATVRISVADRGQWLTPTPDDNAVPLRGRGLSIIRAVADIVSIDRGTPTAPGTTTTAEFTGR</sequence>
<proteinExistence type="predicted"/>
<dbReference type="InterPro" id="IPR050267">
    <property type="entry name" value="Anti-sigma-factor_SerPK"/>
</dbReference>
<dbReference type="RefSeq" id="WP_092775204.1">
    <property type="nucleotide sequence ID" value="NZ_FOGI01000002.1"/>
</dbReference>
<dbReference type="Gene3D" id="3.30.565.10">
    <property type="entry name" value="Histidine kinase-like ATPase, C-terminal domain"/>
    <property type="match status" value="1"/>
</dbReference>
<keyword evidence="3" id="KW-0418">Kinase</keyword>
<dbReference type="Proteomes" id="UP000199051">
    <property type="component" value="Unassembled WGS sequence"/>
</dbReference>
<keyword evidence="1" id="KW-0723">Serine/threonine-protein kinase</keyword>
<dbReference type="PANTHER" id="PTHR35526">
    <property type="entry name" value="ANTI-SIGMA-F FACTOR RSBW-RELATED"/>
    <property type="match status" value="1"/>
</dbReference>
<dbReference type="PANTHER" id="PTHR35526:SF3">
    <property type="entry name" value="ANTI-SIGMA-F FACTOR RSBW"/>
    <property type="match status" value="1"/>
</dbReference>
<evidence type="ECO:0000313" key="4">
    <source>
        <dbReference type="Proteomes" id="UP000199051"/>
    </source>
</evidence>
<dbReference type="EMBL" id="FOGI01000002">
    <property type="protein sequence ID" value="SER25733.1"/>
    <property type="molecule type" value="Genomic_DNA"/>
</dbReference>
<keyword evidence="3" id="KW-0808">Transferase</keyword>
<evidence type="ECO:0000259" key="2">
    <source>
        <dbReference type="Pfam" id="PF13581"/>
    </source>
</evidence>
<evidence type="ECO:0000256" key="1">
    <source>
        <dbReference type="ARBA" id="ARBA00022527"/>
    </source>
</evidence>
<organism evidence="3 4">
    <name type="scientific">Actinokineospora terrae</name>
    <dbReference type="NCBI Taxonomy" id="155974"/>
    <lineage>
        <taxon>Bacteria</taxon>
        <taxon>Bacillati</taxon>
        <taxon>Actinomycetota</taxon>
        <taxon>Actinomycetes</taxon>
        <taxon>Pseudonocardiales</taxon>
        <taxon>Pseudonocardiaceae</taxon>
        <taxon>Actinokineospora</taxon>
    </lineage>
</organism>
<feature type="domain" description="Histidine kinase/HSP90-like ATPase" evidence="2">
    <location>
        <begin position="49"/>
        <end position="167"/>
    </location>
</feature>
<dbReference type="SUPFAM" id="SSF55874">
    <property type="entry name" value="ATPase domain of HSP90 chaperone/DNA topoisomerase II/histidine kinase"/>
    <property type="match status" value="1"/>
</dbReference>
<dbReference type="STRING" id="155974.SAMN04487818_102273"/>
<gene>
    <name evidence="3" type="ORF">SAMN04487818_102273</name>
</gene>
<reference evidence="4" key="1">
    <citation type="submission" date="2016-10" db="EMBL/GenBank/DDBJ databases">
        <authorList>
            <person name="Varghese N."/>
            <person name="Submissions S."/>
        </authorList>
    </citation>
    <scope>NUCLEOTIDE SEQUENCE [LARGE SCALE GENOMIC DNA]</scope>
    <source>
        <strain evidence="4">DSM 44260</strain>
    </source>
</reference>
<accession>A0A1H9MRI0</accession>
<dbReference type="GO" id="GO:0004674">
    <property type="term" value="F:protein serine/threonine kinase activity"/>
    <property type="evidence" value="ECO:0007669"/>
    <property type="project" value="UniProtKB-KW"/>
</dbReference>
<dbReference type="AlphaFoldDB" id="A0A1H9MRI0"/>
<dbReference type="InterPro" id="IPR036890">
    <property type="entry name" value="HATPase_C_sf"/>
</dbReference>
<evidence type="ECO:0000313" key="3">
    <source>
        <dbReference type="EMBL" id="SER25733.1"/>
    </source>
</evidence>
<name>A0A1H9MRI0_9PSEU</name>
<dbReference type="Pfam" id="PF13581">
    <property type="entry name" value="HATPase_c_2"/>
    <property type="match status" value="1"/>
</dbReference>